<dbReference type="Proteomes" id="UP001419084">
    <property type="component" value="Unassembled WGS sequence"/>
</dbReference>
<evidence type="ECO:0000313" key="2">
    <source>
        <dbReference type="Proteomes" id="UP001419084"/>
    </source>
</evidence>
<gene>
    <name evidence="1" type="ORF">LAD12857_03740</name>
</gene>
<sequence>MIQYQKEILERLCNLEHTMVDGQMKEVLERLSNIEEEMVVRLSHIEEKEENLMKNIGVRGDQKIRIKLYGE</sequence>
<name>A0ABQ5M0G2_9FIRM</name>
<evidence type="ECO:0000313" key="1">
    <source>
        <dbReference type="EMBL" id="GLB28451.1"/>
    </source>
</evidence>
<reference evidence="1 2" key="1">
    <citation type="journal article" date="2024" name="Int. J. Syst. Evol. Microbiol.">
        <title>Lacrimispora brassicae sp. nov. isolated from fermented cabbage, and proposal of Clostridium indicum Gundawar et al. 2019 and Clostridium methoxybenzovorans Mechichi et al. 1999 as heterotypic synonyms of Lacrimispora amygdalina (Parshina et al. 2003) Haas and Blanchard 2020 and Lacrimispora indolis (McClung and McCoy 1957) Haas and Blanchard 2020, respectively.</title>
        <authorList>
            <person name="Kobayashi H."/>
            <person name="Tanizawa Y."/>
            <person name="Sakamoto M."/>
            <person name="Ohkuma M."/>
            <person name="Tohno M."/>
        </authorList>
    </citation>
    <scope>NUCLEOTIDE SEQUENCE [LARGE SCALE GENOMIC DNA]</scope>
    <source>
        <strain evidence="1 2">DSM 12857</strain>
    </source>
</reference>
<proteinExistence type="predicted"/>
<dbReference type="EMBL" id="BRPJ01000006">
    <property type="protein sequence ID" value="GLB28451.1"/>
    <property type="molecule type" value="Genomic_DNA"/>
</dbReference>
<comment type="caution">
    <text evidence="1">The sequence shown here is derived from an EMBL/GenBank/DDBJ whole genome shotgun (WGS) entry which is preliminary data.</text>
</comment>
<protein>
    <submittedName>
        <fullName evidence="1">Uncharacterized protein</fullName>
    </submittedName>
</protein>
<dbReference type="RefSeq" id="WP_346064502.1">
    <property type="nucleotide sequence ID" value="NZ_BRPJ01000006.1"/>
</dbReference>
<keyword evidence="2" id="KW-1185">Reference proteome</keyword>
<accession>A0ABQ5M0G2</accession>
<organism evidence="1 2">
    <name type="scientific">Lacrimispora amygdalina</name>
    <dbReference type="NCBI Taxonomy" id="253257"/>
    <lineage>
        <taxon>Bacteria</taxon>
        <taxon>Bacillati</taxon>
        <taxon>Bacillota</taxon>
        <taxon>Clostridia</taxon>
        <taxon>Lachnospirales</taxon>
        <taxon>Lachnospiraceae</taxon>
        <taxon>Lacrimispora</taxon>
    </lineage>
</organism>